<feature type="region of interest" description="Disordered" evidence="1">
    <location>
        <begin position="1"/>
        <end position="51"/>
    </location>
</feature>
<dbReference type="Gene3D" id="1.20.5.190">
    <property type="match status" value="1"/>
</dbReference>
<reference evidence="3" key="1">
    <citation type="journal article" date="2023" name="Commun. Biol.">
        <title>Genome analysis of Parmales, the sister group of diatoms, reveals the evolutionary specialization of diatoms from phago-mixotrophs to photoautotrophs.</title>
        <authorList>
            <person name="Ban H."/>
            <person name="Sato S."/>
            <person name="Yoshikawa S."/>
            <person name="Yamada K."/>
            <person name="Nakamura Y."/>
            <person name="Ichinomiya M."/>
            <person name="Sato N."/>
            <person name="Blanc-Mathieu R."/>
            <person name="Endo H."/>
            <person name="Kuwata A."/>
            <person name="Ogata H."/>
        </authorList>
    </citation>
    <scope>NUCLEOTIDE SEQUENCE [LARGE SCALE GENOMIC DNA]</scope>
    <source>
        <strain evidence="3">NIES 3699</strain>
    </source>
</reference>
<dbReference type="InterPro" id="IPR000048">
    <property type="entry name" value="IQ_motif_EF-hand-BS"/>
</dbReference>
<evidence type="ECO:0000313" key="3">
    <source>
        <dbReference type="Proteomes" id="UP001165160"/>
    </source>
</evidence>
<feature type="region of interest" description="Disordered" evidence="1">
    <location>
        <begin position="990"/>
        <end position="1024"/>
    </location>
</feature>
<proteinExistence type="predicted"/>
<dbReference type="Gene3D" id="3.80.10.10">
    <property type="entry name" value="Ribonuclease Inhibitor"/>
    <property type="match status" value="2"/>
</dbReference>
<dbReference type="Pfam" id="PF13516">
    <property type="entry name" value="LRR_6"/>
    <property type="match status" value="3"/>
</dbReference>
<dbReference type="PANTHER" id="PTHR24114">
    <property type="entry name" value="LEUCINE RICH REPEAT FAMILY PROTEIN"/>
    <property type="match status" value="1"/>
</dbReference>
<dbReference type="InterPro" id="IPR032675">
    <property type="entry name" value="LRR_dom_sf"/>
</dbReference>
<keyword evidence="3" id="KW-1185">Reference proteome</keyword>
<evidence type="ECO:0000313" key="2">
    <source>
        <dbReference type="EMBL" id="GMH48629.1"/>
    </source>
</evidence>
<dbReference type="AlphaFoldDB" id="A0A9W6Z776"/>
<accession>A0A9W6Z776</accession>
<feature type="region of interest" description="Disordered" evidence="1">
    <location>
        <begin position="1045"/>
        <end position="1064"/>
    </location>
</feature>
<dbReference type="SMART" id="SM00368">
    <property type="entry name" value="LRR_RI"/>
    <property type="match status" value="5"/>
</dbReference>
<gene>
    <name evidence="2" type="ORF">TrVE_jg14481</name>
</gene>
<dbReference type="SMART" id="SM00015">
    <property type="entry name" value="IQ"/>
    <property type="match status" value="2"/>
</dbReference>
<dbReference type="InterPro" id="IPR001611">
    <property type="entry name" value="Leu-rich_rpt"/>
</dbReference>
<dbReference type="Pfam" id="PF00612">
    <property type="entry name" value="IQ"/>
    <property type="match status" value="1"/>
</dbReference>
<protein>
    <submittedName>
        <fullName evidence="2">Uncharacterized protein</fullName>
    </submittedName>
</protein>
<feature type="compositionally biased region" description="Basic residues" evidence="1">
    <location>
        <begin position="39"/>
        <end position="49"/>
    </location>
</feature>
<feature type="region of interest" description="Disordered" evidence="1">
    <location>
        <begin position="201"/>
        <end position="236"/>
    </location>
</feature>
<feature type="compositionally biased region" description="Polar residues" evidence="1">
    <location>
        <begin position="1"/>
        <end position="20"/>
    </location>
</feature>
<dbReference type="PROSITE" id="PS50096">
    <property type="entry name" value="IQ"/>
    <property type="match status" value="2"/>
</dbReference>
<dbReference type="EMBL" id="BRXX01000585">
    <property type="protein sequence ID" value="GMH48629.1"/>
    <property type="molecule type" value="Genomic_DNA"/>
</dbReference>
<name>A0A9W6Z776_9STRA</name>
<dbReference type="SUPFAM" id="SSF52047">
    <property type="entry name" value="RNI-like"/>
    <property type="match status" value="1"/>
</dbReference>
<feature type="compositionally biased region" description="Basic and acidic residues" evidence="1">
    <location>
        <begin position="996"/>
        <end position="1015"/>
    </location>
</feature>
<dbReference type="InterPro" id="IPR052394">
    <property type="entry name" value="LRR-containing"/>
</dbReference>
<dbReference type="Proteomes" id="UP001165160">
    <property type="component" value="Unassembled WGS sequence"/>
</dbReference>
<organism evidence="2 3">
    <name type="scientific">Triparma verrucosa</name>
    <dbReference type="NCBI Taxonomy" id="1606542"/>
    <lineage>
        <taxon>Eukaryota</taxon>
        <taxon>Sar</taxon>
        <taxon>Stramenopiles</taxon>
        <taxon>Ochrophyta</taxon>
        <taxon>Bolidophyceae</taxon>
        <taxon>Parmales</taxon>
        <taxon>Triparmaceae</taxon>
        <taxon>Triparma</taxon>
    </lineage>
</organism>
<evidence type="ECO:0000256" key="1">
    <source>
        <dbReference type="SAM" id="MobiDB-lite"/>
    </source>
</evidence>
<sequence>MSTPTSAHSRTSTGVDFSPSNRRDQRKKHGYGFGNSRSPKNKKKKKQKKLTNEELVAKIEQDLKQEQDVLEHELDVGQKAAAVTLQANVRGGLMREEWTNMGKQAGAITLQSVQRGHSQRKEVKDPFLFPLENPEAIADSAARMLARLETGVTPMLQFEDRTSVVWETKGFKDLHKEKMRSRGKWTDEDEAADKKRKEAERLAREEMSKETSKILDQMDGLHANKRGAARVGKREREIAANPNKLGLDHNWANEDDIKKGKVVEWVKHPQHSLNAEVQPKISNHDMMVWLGKAKKEELPLDKDVREQKRQEKYSVFASFVDESLKLLDDFEERELMLQGVSKIKRKARDMIYNDERMFEDCIFRDQLEHEKLHSMPLCSQRKFQESCDNFKRDDKELKILMATIRRIDKFDCTFLSCKLTNSHIDNVWCNQIANALNGNEFLQQLYLSGNYVGDEGVGNLANVMEKNWAVKILNLAGNLITDDGAYRIGEMLKKNKHLVDLNLEHHEKKRPYRDKDKPYPRITAPGGAMISFALQNNYSLTSLNFKGQRLWDAGVVAVASMLRENRTLKHLNLSDNDVKRQGGLALASSLLVNEALEHVNVSQNMFEDDVGMKFADALMQNDMLETLDLYENHLSLLSIRELREAAKGNPSLRAISAYGNKMCPRRNDPELDNLVATNILKWKEDKRIKNLVIWHKRIFEKGESRVDYDHFLEWQFGVIKDPLDGTLFNVDLSKQDYRDKTANAAHAAGTNTAQPTNPMNNLQLKMGDSKALATAPTRLPEIAIDIYKEDMNGETMEGRLWDAWGQYTAKTQAESSLGGVNVKAYNDSTNPFYDSLTRLMQLRIPIPGKPFQDGTISVCRLQYLKEEEREERVNVSKQTWYKKQKASNLEWKDRVHARVNLPPDRYVEKEYQLQFPHKYPNGIDASYNKKISKVKGMIKGFTGGTMLSYRGLSEEEIRQNEMDRKMQQMNLDGVDEKDRRIALRREGGGKVLTSGDMEKELRGGPRRMTSNERLRKNSKAHVGQPRFGKSKVALDVVEEGEPQKRLNRKSVARDAKARRGGLIN</sequence>
<comment type="caution">
    <text evidence="2">The sequence shown here is derived from an EMBL/GenBank/DDBJ whole genome shotgun (WGS) entry which is preliminary data.</text>
</comment>
<dbReference type="PANTHER" id="PTHR24114:SF2">
    <property type="entry name" value="F-BOX DOMAIN-CONTAINING PROTEIN-RELATED"/>
    <property type="match status" value="1"/>
</dbReference>
<feature type="compositionally biased region" description="Basic and acidic residues" evidence="1">
    <location>
        <begin position="201"/>
        <end position="213"/>
    </location>
</feature>